<reference evidence="1 2" key="1">
    <citation type="journal article" date="2022" name="Nat. Plants">
        <title>Genomes of leafy and leafless Platanthera orchids illuminate the evolution of mycoheterotrophy.</title>
        <authorList>
            <person name="Li M.H."/>
            <person name="Liu K.W."/>
            <person name="Li Z."/>
            <person name="Lu H.C."/>
            <person name="Ye Q.L."/>
            <person name="Zhang D."/>
            <person name="Wang J.Y."/>
            <person name="Li Y.F."/>
            <person name="Zhong Z.M."/>
            <person name="Liu X."/>
            <person name="Yu X."/>
            <person name="Liu D.K."/>
            <person name="Tu X.D."/>
            <person name="Liu B."/>
            <person name="Hao Y."/>
            <person name="Liao X.Y."/>
            <person name="Jiang Y.T."/>
            <person name="Sun W.H."/>
            <person name="Chen J."/>
            <person name="Chen Y.Q."/>
            <person name="Ai Y."/>
            <person name="Zhai J.W."/>
            <person name="Wu S.S."/>
            <person name="Zhou Z."/>
            <person name="Hsiao Y.Y."/>
            <person name="Wu W.L."/>
            <person name="Chen Y.Y."/>
            <person name="Lin Y.F."/>
            <person name="Hsu J.L."/>
            <person name="Li C.Y."/>
            <person name="Wang Z.W."/>
            <person name="Zhao X."/>
            <person name="Zhong W.Y."/>
            <person name="Ma X.K."/>
            <person name="Ma L."/>
            <person name="Huang J."/>
            <person name="Chen G.Z."/>
            <person name="Huang M.Z."/>
            <person name="Huang L."/>
            <person name="Peng D.H."/>
            <person name="Luo Y.B."/>
            <person name="Zou S.Q."/>
            <person name="Chen S.P."/>
            <person name="Lan S."/>
            <person name="Tsai W.C."/>
            <person name="Van de Peer Y."/>
            <person name="Liu Z.J."/>
        </authorList>
    </citation>
    <scope>NUCLEOTIDE SEQUENCE [LARGE SCALE GENOMIC DNA]</scope>
    <source>
        <strain evidence="1">Lor288</strain>
    </source>
</reference>
<evidence type="ECO:0000313" key="2">
    <source>
        <dbReference type="Proteomes" id="UP001412067"/>
    </source>
</evidence>
<organism evidence="1 2">
    <name type="scientific">Platanthera guangdongensis</name>
    <dbReference type="NCBI Taxonomy" id="2320717"/>
    <lineage>
        <taxon>Eukaryota</taxon>
        <taxon>Viridiplantae</taxon>
        <taxon>Streptophyta</taxon>
        <taxon>Embryophyta</taxon>
        <taxon>Tracheophyta</taxon>
        <taxon>Spermatophyta</taxon>
        <taxon>Magnoliopsida</taxon>
        <taxon>Liliopsida</taxon>
        <taxon>Asparagales</taxon>
        <taxon>Orchidaceae</taxon>
        <taxon>Orchidoideae</taxon>
        <taxon>Orchideae</taxon>
        <taxon>Orchidinae</taxon>
        <taxon>Platanthera</taxon>
    </lineage>
</organism>
<sequence>MSFLTHGDWSSSCPNFAAEQTTGVRLRISIDESGGLLGSRHVRLHRQPSQPVVGSMTSKAFEALPAAICYVPSPADTLPHLHLPGHHCHQLTSIPEIAASSPSIRWTTSSSLLQFLQRGHANKSFIDTAEELPRKKNTVLVT</sequence>
<gene>
    <name evidence="1" type="ORF">KSP40_PGU009124</name>
</gene>
<dbReference type="Proteomes" id="UP001412067">
    <property type="component" value="Unassembled WGS sequence"/>
</dbReference>
<evidence type="ECO:0000313" key="1">
    <source>
        <dbReference type="EMBL" id="KAK8966901.1"/>
    </source>
</evidence>
<name>A0ABR2MS74_9ASPA</name>
<comment type="caution">
    <text evidence="1">The sequence shown here is derived from an EMBL/GenBank/DDBJ whole genome shotgun (WGS) entry which is preliminary data.</text>
</comment>
<keyword evidence="2" id="KW-1185">Reference proteome</keyword>
<proteinExistence type="predicted"/>
<accession>A0ABR2MS74</accession>
<dbReference type="EMBL" id="JBBWWR010000005">
    <property type="protein sequence ID" value="KAK8966901.1"/>
    <property type="molecule type" value="Genomic_DNA"/>
</dbReference>
<protein>
    <submittedName>
        <fullName evidence="1">Uncharacterized protein</fullName>
    </submittedName>
</protein>